<dbReference type="RefSeq" id="WP_209809876.1">
    <property type="nucleotide sequence ID" value="NZ_JAGGKT010000004.1"/>
</dbReference>
<evidence type="ECO:0000256" key="5">
    <source>
        <dbReference type="ARBA" id="ARBA00023172"/>
    </source>
</evidence>
<comment type="similarity">
    <text evidence="2">In the N-terminal section; belongs to the transposase 2 family.</text>
</comment>
<evidence type="ECO:0000259" key="6">
    <source>
        <dbReference type="Pfam" id="PF01385"/>
    </source>
</evidence>
<evidence type="ECO:0000313" key="8">
    <source>
        <dbReference type="EMBL" id="MBP1931788.1"/>
    </source>
</evidence>
<feature type="domain" description="Cas12f1-like TNB" evidence="7">
    <location>
        <begin position="286"/>
        <end position="352"/>
    </location>
</feature>
<feature type="domain" description="Probable transposase IS891/IS1136/IS1341" evidence="6">
    <location>
        <begin position="163"/>
        <end position="245"/>
    </location>
</feature>
<sequence length="366" mass="41926">MLLTSKIKLMPNHEQYQSLKETMHLFNIACNEISEVAFREKCFAKVKLQKVCYYDIREKYERLSSQLVIRAIAKVCEAYKVNRKVQCQFRLDGAIIYDQRILSFKGLECASISTINGRMDIPMVISSYHQAVLEGKRVRGQADLVFVDGVFYLLLVVEFPEGTPIETTECIGIDLGIVNIATDSTGQIYSGGKINGLRKRYARIRAKLQAKKTKSAKRLLKKRRRKEQRMAKDINHCISKQIAEKASRHCSSLVLENLYGMSKTREKKNSKTVSKSQRGKISRWAFYQLQQFIIYKAQQSGIEVLFVDPKYTSQTCSCCGHVAKENRKSQSKFQCMSCGYVAHADYNASLNIKEKGYRQLAERRSA</sequence>
<dbReference type="InterPro" id="IPR051399">
    <property type="entry name" value="RNA-guided_DNA_endo/Transpos"/>
</dbReference>
<dbReference type="InterPro" id="IPR010095">
    <property type="entry name" value="Cas12f1-like_TNB"/>
</dbReference>
<evidence type="ECO:0000259" key="7">
    <source>
        <dbReference type="Pfam" id="PF07282"/>
    </source>
</evidence>
<protein>
    <submittedName>
        <fullName evidence="8">IS605 OrfB family transposase</fullName>
    </submittedName>
</protein>
<name>A0ABS4GND6_9BACL</name>
<evidence type="ECO:0000256" key="1">
    <source>
        <dbReference type="ARBA" id="ARBA00008761"/>
    </source>
</evidence>
<keyword evidence="9" id="KW-1185">Reference proteome</keyword>
<evidence type="ECO:0000313" key="9">
    <source>
        <dbReference type="Proteomes" id="UP001519343"/>
    </source>
</evidence>
<proteinExistence type="inferred from homology"/>
<dbReference type="PANTHER" id="PTHR30405:SF11">
    <property type="entry name" value="RNA-GUIDED DNA ENDONUCLEASE RV2885C-RELATED"/>
    <property type="match status" value="1"/>
</dbReference>
<dbReference type="Pfam" id="PF01385">
    <property type="entry name" value="OrfB_IS605"/>
    <property type="match status" value="1"/>
</dbReference>
<dbReference type="Proteomes" id="UP001519343">
    <property type="component" value="Unassembled WGS sequence"/>
</dbReference>
<dbReference type="InterPro" id="IPR001959">
    <property type="entry name" value="Transposase"/>
</dbReference>
<evidence type="ECO:0000256" key="2">
    <source>
        <dbReference type="ARBA" id="ARBA00011044"/>
    </source>
</evidence>
<dbReference type="NCBIfam" id="NF040570">
    <property type="entry name" value="guided_TnpB"/>
    <property type="match status" value="1"/>
</dbReference>
<accession>A0ABS4GND6</accession>
<dbReference type="Pfam" id="PF07282">
    <property type="entry name" value="Cas12f1-like_TNB"/>
    <property type="match status" value="1"/>
</dbReference>
<dbReference type="EMBL" id="JAGGKT010000004">
    <property type="protein sequence ID" value="MBP1931788.1"/>
    <property type="molecule type" value="Genomic_DNA"/>
</dbReference>
<evidence type="ECO:0000256" key="3">
    <source>
        <dbReference type="ARBA" id="ARBA00022578"/>
    </source>
</evidence>
<gene>
    <name evidence="8" type="ORF">J2Z37_001789</name>
</gene>
<comment type="similarity">
    <text evidence="1">In the C-terminal section; belongs to the transposase 35 family.</text>
</comment>
<dbReference type="PANTHER" id="PTHR30405">
    <property type="entry name" value="TRANSPOSASE"/>
    <property type="match status" value="1"/>
</dbReference>
<dbReference type="NCBIfam" id="TIGR01766">
    <property type="entry name" value="IS200/IS605 family accessory protein TnpB-like domain"/>
    <property type="match status" value="1"/>
</dbReference>
<keyword evidence="4" id="KW-0238">DNA-binding</keyword>
<evidence type="ECO:0000256" key="4">
    <source>
        <dbReference type="ARBA" id="ARBA00023125"/>
    </source>
</evidence>
<organism evidence="8 9">
    <name type="scientific">Ammoniphilus resinae</name>
    <dbReference type="NCBI Taxonomy" id="861532"/>
    <lineage>
        <taxon>Bacteria</taxon>
        <taxon>Bacillati</taxon>
        <taxon>Bacillota</taxon>
        <taxon>Bacilli</taxon>
        <taxon>Bacillales</taxon>
        <taxon>Paenibacillaceae</taxon>
        <taxon>Aneurinibacillus group</taxon>
        <taxon>Ammoniphilus</taxon>
    </lineage>
</organism>
<reference evidence="8 9" key="1">
    <citation type="submission" date="2021-03" db="EMBL/GenBank/DDBJ databases">
        <title>Genomic Encyclopedia of Type Strains, Phase IV (KMG-IV): sequencing the most valuable type-strain genomes for metagenomic binning, comparative biology and taxonomic classification.</title>
        <authorList>
            <person name="Goeker M."/>
        </authorList>
    </citation>
    <scope>NUCLEOTIDE SEQUENCE [LARGE SCALE GENOMIC DNA]</scope>
    <source>
        <strain evidence="8 9">DSM 24738</strain>
    </source>
</reference>
<keyword evidence="3" id="KW-0815">Transposition</keyword>
<comment type="caution">
    <text evidence="8">The sequence shown here is derived from an EMBL/GenBank/DDBJ whole genome shotgun (WGS) entry which is preliminary data.</text>
</comment>
<keyword evidence="5" id="KW-0233">DNA recombination</keyword>